<dbReference type="EMBL" id="JACATZ010000001">
    <property type="protein sequence ID" value="NWJ46122.1"/>
    <property type="molecule type" value="Genomic_DNA"/>
</dbReference>
<keyword evidence="1" id="KW-1133">Transmembrane helix</keyword>
<protein>
    <submittedName>
        <fullName evidence="2">Uncharacterized protein</fullName>
    </submittedName>
</protein>
<dbReference type="EMBL" id="CP128399">
    <property type="protein sequence ID" value="WJW65501.1"/>
    <property type="molecule type" value="Genomic_DNA"/>
</dbReference>
<evidence type="ECO:0000313" key="3">
    <source>
        <dbReference type="EMBL" id="WJW65501.1"/>
    </source>
</evidence>
<proteinExistence type="predicted"/>
<keyword evidence="5" id="KW-1185">Reference proteome</keyword>
<name>A0A8T7M0B1_9CHLR</name>
<evidence type="ECO:0000256" key="1">
    <source>
        <dbReference type="SAM" id="Phobius"/>
    </source>
</evidence>
<feature type="transmembrane region" description="Helical" evidence="1">
    <location>
        <begin position="115"/>
        <end position="141"/>
    </location>
</feature>
<reference evidence="3" key="2">
    <citation type="journal article" date="2024" name="Nature">
        <title>Anoxygenic phototroph of the Chloroflexota uses a type I reaction centre.</title>
        <authorList>
            <person name="Tsuji J.M."/>
            <person name="Shaw N.A."/>
            <person name="Nagashima S."/>
            <person name="Venkiteswaran J.J."/>
            <person name="Schiff S.L."/>
            <person name="Watanabe T."/>
            <person name="Fukui M."/>
            <person name="Hanada S."/>
            <person name="Tank M."/>
            <person name="Neufeld J.D."/>
        </authorList>
    </citation>
    <scope>NUCLEOTIDE SEQUENCE</scope>
    <source>
        <strain evidence="3">L227-S17</strain>
    </source>
</reference>
<sequence length="270" mass="30117">MLKDSEVMDWCQELVEKGRFRQEYHQLRKIASGQHVDINRVNDTHVSFSFVTQAPIPRKAIILVDALYPDTPPQLFLQDGEDFKRIDVLKRWEWHSYYYLSELVQGIITSTKRKIVTIAVGLTWAALLLLVSLIILIPPMFQSPAVLVSESSPSSVTQTLDNRSQSLSDHIAYLEELIKTHPLDLAISLELTSSKLAQVQLDLEKTIIQQNSEDNITSGADTTAPLLAQVVTTNPVKAITTIATTTPPPDSNNDATQQYVELAKTPAPSN</sequence>
<evidence type="ECO:0000313" key="2">
    <source>
        <dbReference type="EMBL" id="NWJ46122.1"/>
    </source>
</evidence>
<dbReference type="Proteomes" id="UP001431572">
    <property type="component" value="Chromosome 1"/>
</dbReference>
<dbReference type="AlphaFoldDB" id="A0A8T7M0B1"/>
<keyword evidence="1" id="KW-0472">Membrane</keyword>
<keyword evidence="1" id="KW-0812">Transmembrane</keyword>
<reference evidence="2 4" key="1">
    <citation type="submission" date="2020-06" db="EMBL/GenBank/DDBJ databases">
        <title>Anoxygenic phototrophic Chloroflexota member uses a Type I reaction center.</title>
        <authorList>
            <person name="Tsuji J.M."/>
            <person name="Shaw N.A."/>
            <person name="Nagashima S."/>
            <person name="Venkiteswaran J."/>
            <person name="Schiff S.L."/>
            <person name="Hanada S."/>
            <person name="Tank M."/>
            <person name="Neufeld J.D."/>
        </authorList>
    </citation>
    <scope>NUCLEOTIDE SEQUENCE [LARGE SCALE GENOMIC DNA]</scope>
    <source>
        <strain evidence="2">L227-S17</strain>
    </source>
</reference>
<organism evidence="2 4">
    <name type="scientific">Candidatus Chlorohelix allophototropha</name>
    <dbReference type="NCBI Taxonomy" id="3003348"/>
    <lineage>
        <taxon>Bacteria</taxon>
        <taxon>Bacillati</taxon>
        <taxon>Chloroflexota</taxon>
        <taxon>Chloroflexia</taxon>
        <taxon>Candidatus Chloroheliales</taxon>
        <taxon>Candidatus Chloroheliaceae</taxon>
        <taxon>Candidatus Chlorohelix</taxon>
    </lineage>
</organism>
<evidence type="ECO:0000313" key="4">
    <source>
        <dbReference type="Proteomes" id="UP000521676"/>
    </source>
</evidence>
<dbReference type="RefSeq" id="WP_341467385.1">
    <property type="nucleotide sequence ID" value="NZ_CP128399.1"/>
</dbReference>
<accession>A0A8T7M0B1</accession>
<gene>
    <name evidence="2" type="ORF">HXX08_09610</name>
    <name evidence="3" type="ORF">OZ401_001266</name>
</gene>
<evidence type="ECO:0000313" key="5">
    <source>
        <dbReference type="Proteomes" id="UP001431572"/>
    </source>
</evidence>
<dbReference type="Proteomes" id="UP000521676">
    <property type="component" value="Unassembled WGS sequence"/>
</dbReference>